<dbReference type="Gene3D" id="3.40.710.10">
    <property type="entry name" value="DD-peptidase/beta-lactamase superfamily"/>
    <property type="match status" value="1"/>
</dbReference>
<dbReference type="EMBL" id="BAABHS010000006">
    <property type="protein sequence ID" value="GAA4957993.1"/>
    <property type="molecule type" value="Genomic_DNA"/>
</dbReference>
<evidence type="ECO:0000256" key="1">
    <source>
        <dbReference type="SAM" id="MobiDB-lite"/>
    </source>
</evidence>
<dbReference type="Proteomes" id="UP001500466">
    <property type="component" value="Unassembled WGS sequence"/>
</dbReference>
<gene>
    <name evidence="3" type="ORF">GCM10023205_20610</name>
</gene>
<evidence type="ECO:0000313" key="4">
    <source>
        <dbReference type="Proteomes" id="UP001500466"/>
    </source>
</evidence>
<dbReference type="InterPro" id="IPR000871">
    <property type="entry name" value="Beta-lactam_class-A"/>
</dbReference>
<comment type="caution">
    <text evidence="3">The sequence shown here is derived from an EMBL/GenBank/DDBJ whole genome shotgun (WGS) entry which is preliminary data.</text>
</comment>
<evidence type="ECO:0000313" key="3">
    <source>
        <dbReference type="EMBL" id="GAA4957993.1"/>
    </source>
</evidence>
<name>A0ABP9GZZ8_9ACTN</name>
<keyword evidence="4" id="KW-1185">Reference proteome</keyword>
<accession>A0ABP9GZZ8</accession>
<organism evidence="3 4">
    <name type="scientific">Yinghuangia aomiensis</name>
    <dbReference type="NCBI Taxonomy" id="676205"/>
    <lineage>
        <taxon>Bacteria</taxon>
        <taxon>Bacillati</taxon>
        <taxon>Actinomycetota</taxon>
        <taxon>Actinomycetes</taxon>
        <taxon>Kitasatosporales</taxon>
        <taxon>Streptomycetaceae</taxon>
        <taxon>Yinghuangia</taxon>
    </lineage>
</organism>
<feature type="compositionally biased region" description="Low complexity" evidence="1">
    <location>
        <begin position="46"/>
        <end position="82"/>
    </location>
</feature>
<dbReference type="PANTHER" id="PTHR35333">
    <property type="entry name" value="BETA-LACTAMASE"/>
    <property type="match status" value="1"/>
</dbReference>
<reference evidence="4" key="1">
    <citation type="journal article" date="2019" name="Int. J. Syst. Evol. Microbiol.">
        <title>The Global Catalogue of Microorganisms (GCM) 10K type strain sequencing project: providing services to taxonomists for standard genome sequencing and annotation.</title>
        <authorList>
            <consortium name="The Broad Institute Genomics Platform"/>
            <consortium name="The Broad Institute Genome Sequencing Center for Infectious Disease"/>
            <person name="Wu L."/>
            <person name="Ma J."/>
        </authorList>
    </citation>
    <scope>NUCLEOTIDE SEQUENCE [LARGE SCALE GENOMIC DNA]</scope>
    <source>
        <strain evidence="4">JCM 17986</strain>
    </source>
</reference>
<feature type="domain" description="Beta-lactamase class A catalytic" evidence="2">
    <location>
        <begin position="169"/>
        <end position="303"/>
    </location>
</feature>
<dbReference type="SUPFAM" id="SSF56601">
    <property type="entry name" value="beta-lactamase/transpeptidase-like"/>
    <property type="match status" value="1"/>
</dbReference>
<feature type="region of interest" description="Disordered" evidence="1">
    <location>
        <begin position="46"/>
        <end position="90"/>
    </location>
</feature>
<dbReference type="Pfam" id="PF13354">
    <property type="entry name" value="Beta-lactamase2"/>
    <property type="match status" value="1"/>
</dbReference>
<dbReference type="InterPro" id="IPR045155">
    <property type="entry name" value="Beta-lactam_cat"/>
</dbReference>
<dbReference type="RefSeq" id="WP_345675052.1">
    <property type="nucleotide sequence ID" value="NZ_BAABHS010000006.1"/>
</dbReference>
<dbReference type="InterPro" id="IPR012338">
    <property type="entry name" value="Beta-lactam/transpept-like"/>
</dbReference>
<protein>
    <recommendedName>
        <fullName evidence="2">Beta-lactamase class A catalytic domain-containing protein</fullName>
    </recommendedName>
</protein>
<proteinExistence type="predicted"/>
<dbReference type="PANTHER" id="PTHR35333:SF3">
    <property type="entry name" value="BETA-LACTAMASE-TYPE TRANSPEPTIDASE FOLD CONTAINING PROTEIN"/>
    <property type="match status" value="1"/>
</dbReference>
<evidence type="ECO:0000259" key="2">
    <source>
        <dbReference type="Pfam" id="PF13354"/>
    </source>
</evidence>
<sequence length="337" mass="33957">MSSRRTTRIGNANRMHPSTMLLAAIIALIVLLAGLFLTPWGRVGGSRTATAAATPPTAAAPAPTATRTPTATPTESPRASAAETAQQRALPAATTVDLDASLAAALPTTAGGNLTVAVLDTVSGRRATAGATGHMYATASIVKVDILAALLLEAQQQGRGLTADERAGATAMIEKSDNDAADALWTDIGGAAGLNAANTVFGLTSTTPGTDTYWGLTTTTPDDQLHLLTAVTSDSSALNGDARAYLLDLMDSVDADQAWGVSAADEAGPTALKNGWLPRSDTGLWVVNSIGRVTRGGRELLVVVLSDGQGSMDAGVGQVEAAAKAATSALVTALASA</sequence>